<comment type="caution">
    <text evidence="1">The sequence shown here is derived from an EMBL/GenBank/DDBJ whole genome shotgun (WGS) entry which is preliminary data.</text>
</comment>
<reference evidence="1 2" key="1">
    <citation type="journal article" date="2017" name="ISME J.">
        <title>Potential for microbial H2 and metal transformations associated with novel bacteria and archaea in deep terrestrial subsurface sediments.</title>
        <authorList>
            <person name="Hernsdorf A.W."/>
            <person name="Amano Y."/>
            <person name="Miyakawa K."/>
            <person name="Ise K."/>
            <person name="Suzuki Y."/>
            <person name="Anantharaman K."/>
            <person name="Probst A."/>
            <person name="Burstein D."/>
            <person name="Thomas B.C."/>
            <person name="Banfield J.F."/>
        </authorList>
    </citation>
    <scope>NUCLEOTIDE SEQUENCE [LARGE SCALE GENOMIC DNA]</scope>
    <source>
        <strain evidence="1">HGW-Dojkabacteria-1</strain>
    </source>
</reference>
<gene>
    <name evidence="1" type="ORF">CVU76_00480</name>
</gene>
<proteinExistence type="predicted"/>
<evidence type="ECO:0008006" key="3">
    <source>
        <dbReference type="Google" id="ProtNLM"/>
    </source>
</evidence>
<dbReference type="AlphaFoldDB" id="A0A2N2F2R2"/>
<sequence>MRDNKYLENLLYDIWENYFCDVPRLNIVAIKYGKYSKRQLGSIKMIKDERTFNRYLKRLEIQKQELEDYTVSLITLTKYFSQDFIPEYVIKSTIVHELCHYTHGFNSPLDKIYKHPHRGNVIKKEFEKRELLPVYKDSKKWLKENWVKIVSTI</sequence>
<evidence type="ECO:0000313" key="1">
    <source>
        <dbReference type="EMBL" id="PKN02505.1"/>
    </source>
</evidence>
<dbReference type="EMBL" id="PHAO01000001">
    <property type="protein sequence ID" value="PKN02505.1"/>
    <property type="molecule type" value="Genomic_DNA"/>
</dbReference>
<organism evidence="1 2">
    <name type="scientific">Candidatus Dojkabacteria bacterium HGW-Dojkabacteria-1</name>
    <dbReference type="NCBI Taxonomy" id="2013761"/>
    <lineage>
        <taxon>Bacteria</taxon>
        <taxon>Candidatus Dojkabacteria</taxon>
    </lineage>
</organism>
<protein>
    <recommendedName>
        <fullName evidence="3">SprT-like domain-containing protein</fullName>
    </recommendedName>
</protein>
<accession>A0A2N2F2R2</accession>
<dbReference type="Proteomes" id="UP000233417">
    <property type="component" value="Unassembled WGS sequence"/>
</dbReference>
<evidence type="ECO:0000313" key="2">
    <source>
        <dbReference type="Proteomes" id="UP000233417"/>
    </source>
</evidence>
<name>A0A2N2F2R2_9BACT</name>